<feature type="domain" description="SLH" evidence="2">
    <location>
        <begin position="27"/>
        <end position="91"/>
    </location>
</feature>
<reference evidence="3" key="1">
    <citation type="submission" date="2022-12" db="EMBL/GenBank/DDBJ databases">
        <authorList>
            <person name="Bing R.G."/>
            <person name="Willard D.J."/>
            <person name="Manesh M.J.H."/>
            <person name="Laemthong T."/>
            <person name="Crosby J.R."/>
            <person name="Kelly R.M."/>
        </authorList>
    </citation>
    <scope>NUCLEOTIDE SEQUENCE</scope>
    <source>
        <strain evidence="3">DSM 8991</strain>
    </source>
</reference>
<dbReference type="Pfam" id="PF00395">
    <property type="entry name" value="SLH"/>
    <property type="match status" value="2"/>
</dbReference>
<feature type="domain" description="SLH" evidence="2">
    <location>
        <begin position="92"/>
        <end position="149"/>
    </location>
</feature>
<protein>
    <submittedName>
        <fullName evidence="3">S-layer homology domain-containing protein</fullName>
    </submittedName>
</protein>
<evidence type="ECO:0000313" key="4">
    <source>
        <dbReference type="Proteomes" id="UP001164745"/>
    </source>
</evidence>
<dbReference type="InterPro" id="IPR051465">
    <property type="entry name" value="Cell_Envelope_Struct_Comp"/>
</dbReference>
<feature type="signal peptide" evidence="1">
    <location>
        <begin position="1"/>
        <end position="29"/>
    </location>
</feature>
<dbReference type="Proteomes" id="UP001164745">
    <property type="component" value="Chromosome"/>
</dbReference>
<feature type="chain" id="PRO_5046840820" evidence="1">
    <location>
        <begin position="30"/>
        <end position="165"/>
    </location>
</feature>
<dbReference type="PANTHER" id="PTHR43308">
    <property type="entry name" value="OUTER MEMBRANE PROTEIN ALPHA-RELATED"/>
    <property type="match status" value="1"/>
</dbReference>
<evidence type="ECO:0000313" key="3">
    <source>
        <dbReference type="EMBL" id="WAM31519.1"/>
    </source>
</evidence>
<organism evidence="3 4">
    <name type="scientific">Caldicellulosiruptor naganoensis</name>
    <dbReference type="NCBI Taxonomy" id="29324"/>
    <lineage>
        <taxon>Bacteria</taxon>
        <taxon>Bacillati</taxon>
        <taxon>Bacillota</taxon>
        <taxon>Bacillota incertae sedis</taxon>
        <taxon>Caldicellulosiruptorales</taxon>
        <taxon>Caldicellulosiruptoraceae</taxon>
        <taxon>Caldicellulosiruptor</taxon>
    </lineage>
</organism>
<name>A0ABY7BFD0_9FIRM</name>
<dbReference type="RefSeq" id="WP_052671517.1">
    <property type="nucleotide sequence ID" value="NZ_CP113864.1"/>
</dbReference>
<evidence type="ECO:0000256" key="1">
    <source>
        <dbReference type="SAM" id="SignalP"/>
    </source>
</evidence>
<keyword evidence="1" id="KW-0732">Signal</keyword>
<accession>A0ABY7BFD0</accession>
<keyword evidence="4" id="KW-1185">Reference proteome</keyword>
<gene>
    <name evidence="3" type="ORF">OTJ99_002408</name>
</gene>
<dbReference type="InterPro" id="IPR001119">
    <property type="entry name" value="SLH_dom"/>
</dbReference>
<sequence>MNSKKIFKILSWVVILSFVLSLINPAVFAKDFKDISNHWAKEIIDKWANTYNVANGYSDGSFKPSNAITRAEFAQLVSRVIGEALVRPEINFKDVKEKDWFYSAVKNLADYISGYPDGTFRPKNNITREEAACLLARVFAIDKSQSNVLSKFSDYNQVSSWQKSI</sequence>
<dbReference type="EMBL" id="CP113864">
    <property type="protein sequence ID" value="WAM31519.1"/>
    <property type="molecule type" value="Genomic_DNA"/>
</dbReference>
<evidence type="ECO:0000259" key="2">
    <source>
        <dbReference type="PROSITE" id="PS51272"/>
    </source>
</evidence>
<proteinExistence type="predicted"/>
<dbReference type="PROSITE" id="PS51272">
    <property type="entry name" value="SLH"/>
    <property type="match status" value="2"/>
</dbReference>